<keyword evidence="3" id="KW-1185">Reference proteome</keyword>
<name>A0ABW3R6A6_9PSEU</name>
<sequence length="82" mass="8724">APSAASEGRRRAPDTAAEPGGRRRSDDKWDSWADESPQPSGRRSAPEPAEAAGAHADGKSVSELLAAFGGGDSPRRRRRRED</sequence>
<reference evidence="3" key="1">
    <citation type="journal article" date="2019" name="Int. J. Syst. Evol. Microbiol.">
        <title>The Global Catalogue of Microorganisms (GCM) 10K type strain sequencing project: providing services to taxonomists for standard genome sequencing and annotation.</title>
        <authorList>
            <consortium name="The Broad Institute Genomics Platform"/>
            <consortium name="The Broad Institute Genome Sequencing Center for Infectious Disease"/>
            <person name="Wu L."/>
            <person name="Ma J."/>
        </authorList>
    </citation>
    <scope>NUCLEOTIDE SEQUENCE [LARGE SCALE GENOMIC DNA]</scope>
    <source>
        <strain evidence="3">CCUG 60214</strain>
    </source>
</reference>
<feature type="compositionally biased region" description="Low complexity" evidence="1">
    <location>
        <begin position="46"/>
        <end position="55"/>
    </location>
</feature>
<dbReference type="Proteomes" id="UP001597168">
    <property type="component" value="Unassembled WGS sequence"/>
</dbReference>
<evidence type="ECO:0000313" key="3">
    <source>
        <dbReference type="Proteomes" id="UP001597168"/>
    </source>
</evidence>
<gene>
    <name evidence="2" type="ORF">ACFQ3T_35540</name>
</gene>
<proteinExistence type="predicted"/>
<feature type="non-terminal residue" evidence="2">
    <location>
        <position position="1"/>
    </location>
</feature>
<dbReference type="EMBL" id="JBHTLK010000405">
    <property type="protein sequence ID" value="MFD1152481.1"/>
    <property type="molecule type" value="Genomic_DNA"/>
</dbReference>
<organism evidence="2 3">
    <name type="scientific">Saccharothrix hoggarensis</name>
    <dbReference type="NCBI Taxonomy" id="913853"/>
    <lineage>
        <taxon>Bacteria</taxon>
        <taxon>Bacillati</taxon>
        <taxon>Actinomycetota</taxon>
        <taxon>Actinomycetes</taxon>
        <taxon>Pseudonocardiales</taxon>
        <taxon>Pseudonocardiaceae</taxon>
        <taxon>Saccharothrix</taxon>
    </lineage>
</organism>
<protein>
    <recommendedName>
        <fullName evidence="4">ATP-binding protein</fullName>
    </recommendedName>
</protein>
<feature type="region of interest" description="Disordered" evidence="1">
    <location>
        <begin position="1"/>
        <end position="82"/>
    </location>
</feature>
<evidence type="ECO:0000256" key="1">
    <source>
        <dbReference type="SAM" id="MobiDB-lite"/>
    </source>
</evidence>
<accession>A0ABW3R6A6</accession>
<feature type="compositionally biased region" description="Basic and acidic residues" evidence="1">
    <location>
        <begin position="20"/>
        <end position="31"/>
    </location>
</feature>
<evidence type="ECO:0000313" key="2">
    <source>
        <dbReference type="EMBL" id="MFD1152481.1"/>
    </source>
</evidence>
<evidence type="ECO:0008006" key="4">
    <source>
        <dbReference type="Google" id="ProtNLM"/>
    </source>
</evidence>
<comment type="caution">
    <text evidence="2">The sequence shown here is derived from an EMBL/GenBank/DDBJ whole genome shotgun (WGS) entry which is preliminary data.</text>
</comment>